<evidence type="ECO:0000313" key="2">
    <source>
        <dbReference type="EMBL" id="MFD1886552.1"/>
    </source>
</evidence>
<gene>
    <name evidence="2" type="ORF">ACFSC9_13570</name>
</gene>
<dbReference type="RefSeq" id="WP_347325448.1">
    <property type="nucleotide sequence ID" value="NZ_JBCGUH010000006.1"/>
</dbReference>
<name>A0ABW4RJR7_9BACL</name>
<proteinExistence type="predicted"/>
<evidence type="ECO:0000313" key="3">
    <source>
        <dbReference type="Proteomes" id="UP001597233"/>
    </source>
</evidence>
<sequence>MRDEASYKFDDHGQALYYPGNTVISFINDDRFAAYRLAQQISQRFRESSIAHVYTFLPHTSFHMTVLKLCRHIDRGTSVWPHHVTNDASFTEIDRKLQSIVESIPKPEPIHMRVHACHAASIRLEPATAAAAQRLAAYREQLAQATGIRHTDHNDYAFHLTFSYQLAALHPDQEAVAQRICSEYTEMMKREAIVFKLPEPVFAIFNDMLHYDTNVQTRIMK</sequence>
<comment type="caution">
    <text evidence="2">The sequence shown here is derived from an EMBL/GenBank/DDBJ whole genome shotgun (WGS) entry which is preliminary data.</text>
</comment>
<dbReference type="Proteomes" id="UP001597233">
    <property type="component" value="Unassembled WGS sequence"/>
</dbReference>
<evidence type="ECO:0000259" key="1">
    <source>
        <dbReference type="Pfam" id="PF08975"/>
    </source>
</evidence>
<dbReference type="EMBL" id="JBHUEH010000016">
    <property type="protein sequence ID" value="MFD1886552.1"/>
    <property type="molecule type" value="Genomic_DNA"/>
</dbReference>
<accession>A0ABW4RJR7</accession>
<protein>
    <submittedName>
        <fullName evidence="2">DUF1868 domain-containing protein</fullName>
    </submittedName>
</protein>
<dbReference type="InterPro" id="IPR009097">
    <property type="entry name" value="Cyclic_Pdiesterase"/>
</dbReference>
<dbReference type="Pfam" id="PF08975">
    <property type="entry name" value="2H-phosphodiest"/>
    <property type="match status" value="1"/>
</dbReference>
<organism evidence="2 3">
    <name type="scientific">Paenibacillus wenxiniae</name>
    <dbReference type="NCBI Taxonomy" id="1636843"/>
    <lineage>
        <taxon>Bacteria</taxon>
        <taxon>Bacillati</taxon>
        <taxon>Bacillota</taxon>
        <taxon>Bacilli</taxon>
        <taxon>Bacillales</taxon>
        <taxon>Paenibacillaceae</taxon>
        <taxon>Paenibacillus</taxon>
    </lineage>
</organism>
<keyword evidence="3" id="KW-1185">Reference proteome</keyword>
<feature type="domain" description="DUF1868" evidence="1">
    <location>
        <begin position="8"/>
        <end position="120"/>
    </location>
</feature>
<dbReference type="InterPro" id="IPR015069">
    <property type="entry name" value="2H-PEstase_DUF1868"/>
</dbReference>
<dbReference type="SUPFAM" id="SSF55144">
    <property type="entry name" value="LigT-like"/>
    <property type="match status" value="1"/>
</dbReference>
<dbReference type="Gene3D" id="3.90.1140.10">
    <property type="entry name" value="Cyclic phosphodiesterase"/>
    <property type="match status" value="1"/>
</dbReference>
<reference evidence="3" key="1">
    <citation type="journal article" date="2019" name="Int. J. Syst. Evol. Microbiol.">
        <title>The Global Catalogue of Microorganisms (GCM) 10K type strain sequencing project: providing services to taxonomists for standard genome sequencing and annotation.</title>
        <authorList>
            <consortium name="The Broad Institute Genomics Platform"/>
            <consortium name="The Broad Institute Genome Sequencing Center for Infectious Disease"/>
            <person name="Wu L."/>
            <person name="Ma J."/>
        </authorList>
    </citation>
    <scope>NUCLEOTIDE SEQUENCE [LARGE SCALE GENOMIC DNA]</scope>
    <source>
        <strain evidence="3">CCUG 54950</strain>
    </source>
</reference>